<dbReference type="Pfam" id="PF13585">
    <property type="entry name" value="CHU_C"/>
    <property type="match status" value="1"/>
</dbReference>
<protein>
    <submittedName>
        <fullName evidence="4">T9SS type B sorting domain-containing protein</fullName>
    </submittedName>
</protein>
<dbReference type="InterPro" id="IPR003961">
    <property type="entry name" value="FN3_dom"/>
</dbReference>
<dbReference type="InterPro" id="IPR036116">
    <property type="entry name" value="FN3_sf"/>
</dbReference>
<dbReference type="InterPro" id="IPR000601">
    <property type="entry name" value="PKD_dom"/>
</dbReference>
<dbReference type="InterPro" id="IPR026341">
    <property type="entry name" value="T9SS_type_B"/>
</dbReference>
<comment type="caution">
    <text evidence="4">The sequence shown here is derived from an EMBL/GenBank/DDBJ whole genome shotgun (WGS) entry which is preliminary data.</text>
</comment>
<dbReference type="NCBIfam" id="NF038128">
    <property type="entry name" value="choice_anch_J"/>
    <property type="match status" value="3"/>
</dbReference>
<dbReference type="InterPro" id="IPR022409">
    <property type="entry name" value="PKD/Chitinase_dom"/>
</dbReference>
<dbReference type="InterPro" id="IPR007110">
    <property type="entry name" value="Ig-like_dom"/>
</dbReference>
<gene>
    <name evidence="4" type="ORF">FMM05_01330</name>
</gene>
<feature type="chain" id="PRO_5021850664" evidence="1">
    <location>
        <begin position="25"/>
        <end position="1942"/>
    </location>
</feature>
<keyword evidence="1" id="KW-0732">Signal</keyword>
<dbReference type="PROSITE" id="PS50853">
    <property type="entry name" value="FN3"/>
    <property type="match status" value="4"/>
</dbReference>
<dbReference type="Gene3D" id="2.60.120.200">
    <property type="match status" value="3"/>
</dbReference>
<keyword evidence="5" id="KW-1185">Reference proteome</keyword>
<dbReference type="Proteomes" id="UP000320643">
    <property type="component" value="Unassembled WGS sequence"/>
</dbReference>
<dbReference type="InterPro" id="IPR049804">
    <property type="entry name" value="Choice_anch_L"/>
</dbReference>
<dbReference type="Pfam" id="PF00041">
    <property type="entry name" value="fn3"/>
    <property type="match status" value="2"/>
</dbReference>
<reference evidence="4 5" key="1">
    <citation type="submission" date="2019-07" db="EMBL/GenBank/DDBJ databases">
        <title>Flavobacterium sp. nov., isolated from glacier ice.</title>
        <authorList>
            <person name="Liu Q."/>
            <person name="Xin Y.-H."/>
        </authorList>
    </citation>
    <scope>NUCLEOTIDE SEQUENCE [LARGE SCALE GENOMIC DNA]</scope>
    <source>
        <strain evidence="4 5">ZT4R6</strain>
    </source>
</reference>
<dbReference type="Gene3D" id="2.60.40.10">
    <property type="entry name" value="Immunoglobulins"/>
    <property type="match status" value="6"/>
</dbReference>
<evidence type="ECO:0000313" key="5">
    <source>
        <dbReference type="Proteomes" id="UP000320643"/>
    </source>
</evidence>
<sequence length="1942" mass="208878">MGKITMKNFTLMLFFSLLFATGFAQLPNEGFENTWTPLTGTSGLAGPTGWAIINNAGTTVTWAQGNGGSAQPAYESAHSAFLNNENVGPGNLSDDWLITPAFPMPENGQLTFRSRLFFNLDQGTQFKVMITDETGTLTQQLNMAAYDELESWTELELNPQQTQWVKKTVNIDNTLFPVGTPVHIAFVMMGNAGERWVIDNVSVLSQCPDPTNLSAVVTDVDEAELSWDNPDVTSWEIEVQQDNVSFTGTGVPYSGTLPYVATGLLQDTEYKYLVRAVCADNESEWVGPFNFRTAKYGDSCTLPITVSSLPFTSSDNTVTFQDNINGSAGTGCASGDYLNGNDVIYAYTPAATGVVSLNLTNITDDYAGMFVYTSCANIGINCYQGAVNDFMQTTDLNISQMAVTAGTTYYIVISTWFATSTGYTLNIQQENCDAPTNLNTSGASTTGITVNWTEAGTATSWQYVYQAVGIGLPMGAGTPVTSPSATLTLPAASQYEFYVRANCGNGTFSSWTGPYIFNTLCDVFPTPFFEGFNSDSATQFCWTVANLEGPESTWNLDFADEVYEGDEAAQFDASMNGADNNDMLISPAIQLTGNQRLKFRFKTDDFGAIAYKVVLSTTGTDPEDFTTELFPLTSYANSSFMEKAISLANIPAGPVYVAWQVPGGLNAGYQLLLDNVIIEDLPACAEPTELTTSNITGTTATISWTAGSDETAWEVFIADPDTGIIPDDTTSGLPATNPYPATGLTPGTFYTIYVRSMCGTDGNSSWTGPIFFTTGCNAVAVPFFEGFNSDSETQLCWTVRNANGDWASWDMDNNNAFEGDEAANMYTGNAPNNDWLISPAITLTANQRLTYHYKVEGNTTFKVLLSTSQTDIADFTEVLVPETAYDNTGYKKKVVSLAGYTGTIYIAWQVPPADEYGEELFIDNVIVEPIPACAEPLDIVVSDITQNSADISWTAGGTETAWEVIVYADGQDVPATGQAAATNSATVTTLADGTPLQSGTVYHVIVKSVCGEGVTSNPSDVVDFVTQISNDDCDTATIIPVNVGPACDVYASGTLNGATASPQENPCGDWTNADDDVWFQFTATNALHTLSFLDISSNGSTFPGGNTSLMYVIYEGNGCGSLTQWGGGCFTAYNEYGLESNTALMNNLTVGNVYTIRVFSPDEDTNQTSTFKICVKVPVQPVSVSTTEYTVEQLVSDVLFGESCTQVSNVTWSTGTNFPDPDNIFGDNPNGIGYFNQNGSPFPLTEGIVMTTGDVTRVPGPAYTSMEQGSAVWLGDTDIDAVMENMLGGPPFQPSTNASIIEFDFIPATPTLNLDFLFASMEYGDYIQCYSYDTFALLLTGPDGVTQNIAVIPETDDAISVWNISGAAYPGVCPGYNLPYFAQYNIFGQNDYSPTSFAGQTVVMTATAPLQVNQQYHLKIAIAETDNNLDSGVFIQGGANAIANLDLGVDLLVATNNAICANEEVTISTGLSDATFDFEWTKGGELIPNQTTPNLVVTEPGTYGVTATLTGTSCEVTDEVVIEFYPAVEDIVANPTDLTVCDADGFATFDLSQNTATILTGLNPADYAVSYHTTETEAVANTGALDLSYQNTTQFEQTIYVRIYNNVTQCYGIKTFKLIVQNLTPDFTLTGDATICAASNVTLNITPANFDPADDDVTITWTFNGGTLPDTTTSITVTDAGIYTVTVNNSGCITTKQVTVTVTPSPVADVVADIAVCDSYTLLPLSTDNAYYTGTNGTGTQLYAGDVIIDTQLIYVYAQSGTNTDCFDEISFTVTVTPSPEIDLAQNCNDDNEYELSIIFLNDTYNQDNAIFAWEGPKSGSGTTLVITNPGTYTVTITPLNGSCAIEASIEVDDTMCEVQRGISPNNDGFNDNFELTALGVKTISIFNRYGKEVYHKTNYTNEWHGQTGSGDELPTGTYFYTFERTNGETKTGWIYVNRQDN</sequence>
<dbReference type="OrthoDB" id="608579at2"/>
<dbReference type="Pfam" id="PF07675">
    <property type="entry name" value="Cleaved_Adhesin"/>
    <property type="match status" value="3"/>
</dbReference>
<accession>A0A552VA34</accession>
<organism evidence="4 5">
    <name type="scientific">Flavobacterium zepuense</name>
    <dbReference type="NCBI Taxonomy" id="2593302"/>
    <lineage>
        <taxon>Bacteria</taxon>
        <taxon>Pseudomonadati</taxon>
        <taxon>Bacteroidota</taxon>
        <taxon>Flavobacteriia</taxon>
        <taxon>Flavobacteriales</taxon>
        <taxon>Flavobacteriaceae</taxon>
        <taxon>Flavobacterium</taxon>
    </lineage>
</organism>
<dbReference type="EMBL" id="VJVZ01000001">
    <property type="protein sequence ID" value="TRW27309.1"/>
    <property type="molecule type" value="Genomic_DNA"/>
</dbReference>
<evidence type="ECO:0000256" key="1">
    <source>
        <dbReference type="SAM" id="SignalP"/>
    </source>
</evidence>
<feature type="domain" description="Fibronectin type-III" evidence="3">
    <location>
        <begin position="209"/>
        <end position="296"/>
    </location>
</feature>
<dbReference type="PROSITE" id="PS50835">
    <property type="entry name" value="IG_LIKE"/>
    <property type="match status" value="1"/>
</dbReference>
<dbReference type="SUPFAM" id="SSF49265">
    <property type="entry name" value="Fibronectin type III"/>
    <property type="match status" value="3"/>
</dbReference>
<feature type="domain" description="Fibronectin type-III" evidence="3">
    <location>
        <begin position="935"/>
        <end position="1029"/>
    </location>
</feature>
<dbReference type="CDD" id="cd00063">
    <property type="entry name" value="FN3"/>
    <property type="match status" value="3"/>
</dbReference>
<evidence type="ECO:0000259" key="3">
    <source>
        <dbReference type="PROSITE" id="PS50853"/>
    </source>
</evidence>
<dbReference type="InterPro" id="IPR011628">
    <property type="entry name" value="Cleaved_adhesin"/>
</dbReference>
<dbReference type="InterPro" id="IPR013783">
    <property type="entry name" value="Ig-like_fold"/>
</dbReference>
<feature type="signal peptide" evidence="1">
    <location>
        <begin position="1"/>
        <end position="24"/>
    </location>
</feature>
<feature type="domain" description="Ig-like" evidence="2">
    <location>
        <begin position="1636"/>
        <end position="1701"/>
    </location>
</feature>
<feature type="domain" description="Fibronectin type-III" evidence="3">
    <location>
        <begin position="434"/>
        <end position="522"/>
    </location>
</feature>
<dbReference type="NCBIfam" id="TIGR04131">
    <property type="entry name" value="Bac_Flav_CTERM"/>
    <property type="match status" value="1"/>
</dbReference>
<dbReference type="SMART" id="SM00060">
    <property type="entry name" value="FN3"/>
    <property type="match status" value="4"/>
</dbReference>
<dbReference type="InterPro" id="IPR036179">
    <property type="entry name" value="Ig-like_dom_sf"/>
</dbReference>
<evidence type="ECO:0000313" key="4">
    <source>
        <dbReference type="EMBL" id="TRW27309.1"/>
    </source>
</evidence>
<evidence type="ECO:0000259" key="2">
    <source>
        <dbReference type="PROSITE" id="PS50835"/>
    </source>
</evidence>
<dbReference type="Pfam" id="PF00801">
    <property type="entry name" value="PKD"/>
    <property type="match status" value="1"/>
</dbReference>
<proteinExistence type="predicted"/>
<feature type="domain" description="Fibronectin type-III" evidence="3">
    <location>
        <begin position="686"/>
        <end position="777"/>
    </location>
</feature>
<name>A0A552VA34_9FLAO</name>
<dbReference type="SMART" id="SM00089">
    <property type="entry name" value="PKD"/>
    <property type="match status" value="2"/>
</dbReference>
<dbReference type="NCBIfam" id="NF038133">
    <property type="entry name" value="choice_anch_L"/>
    <property type="match status" value="1"/>
</dbReference>
<dbReference type="SUPFAM" id="SSF48726">
    <property type="entry name" value="Immunoglobulin"/>
    <property type="match status" value="1"/>
</dbReference>